<evidence type="ECO:0000256" key="5">
    <source>
        <dbReference type="PROSITE-ProRule" id="PRU10015"/>
    </source>
</evidence>
<dbReference type="Gene3D" id="3.40.50.150">
    <property type="entry name" value="Vaccinia Virus protein VP39"/>
    <property type="match status" value="1"/>
</dbReference>
<dbReference type="PANTHER" id="PTHR11061:SF30">
    <property type="entry name" value="TRNA (URACIL(54)-C(5))-METHYLTRANSFERASE"/>
    <property type="match status" value="1"/>
</dbReference>
<feature type="active site" description="Nucleophile" evidence="4">
    <location>
        <position position="404"/>
    </location>
</feature>
<dbReference type="SUPFAM" id="SSF50249">
    <property type="entry name" value="Nucleic acid-binding proteins"/>
    <property type="match status" value="1"/>
</dbReference>
<dbReference type="AlphaFoldDB" id="A0A2S1R7H7"/>
<dbReference type="PROSITE" id="PS51687">
    <property type="entry name" value="SAM_MT_RNA_M5U"/>
    <property type="match status" value="1"/>
</dbReference>
<keyword evidence="9" id="KW-1185">Reference proteome</keyword>
<evidence type="ECO:0000313" key="9">
    <source>
        <dbReference type="Proteomes" id="UP000244928"/>
    </source>
</evidence>
<dbReference type="InterPro" id="IPR010280">
    <property type="entry name" value="U5_MeTrfase_fam"/>
</dbReference>
<dbReference type="Gene3D" id="2.40.50.140">
    <property type="entry name" value="Nucleic acid-binding proteins"/>
    <property type="match status" value="1"/>
</dbReference>
<evidence type="ECO:0000256" key="2">
    <source>
        <dbReference type="ARBA" id="ARBA00022679"/>
    </source>
</evidence>
<feature type="active site" evidence="5">
    <location>
        <position position="404"/>
    </location>
</feature>
<dbReference type="PROSITE" id="PS01230">
    <property type="entry name" value="TRMA_1"/>
    <property type="match status" value="1"/>
</dbReference>
<dbReference type="KEGG" id="dlu:A6035_08515"/>
<feature type="region of interest" description="Disordered" evidence="6">
    <location>
        <begin position="325"/>
        <end position="345"/>
    </location>
</feature>
<dbReference type="SUPFAM" id="SSF53335">
    <property type="entry name" value="S-adenosyl-L-methionine-dependent methyltransferases"/>
    <property type="match status" value="1"/>
</dbReference>
<comment type="similarity">
    <text evidence="4">Belongs to the class I-like SAM-binding methyltransferase superfamily. RNA M5U methyltransferase family.</text>
</comment>
<dbReference type="Pfam" id="PF01938">
    <property type="entry name" value="TRAM"/>
    <property type="match status" value="1"/>
</dbReference>
<gene>
    <name evidence="8" type="ORF">A6035_08515</name>
</gene>
<dbReference type="EMBL" id="CP015449">
    <property type="protein sequence ID" value="AWH92204.1"/>
    <property type="molecule type" value="Genomic_DNA"/>
</dbReference>
<feature type="domain" description="TRAM" evidence="7">
    <location>
        <begin position="11"/>
        <end position="54"/>
    </location>
</feature>
<reference evidence="8 9" key="1">
    <citation type="submission" date="2016-04" db="EMBL/GenBank/DDBJ databases">
        <title>Complete genome sequence of Dietzia lutea YIM 80766T, a strain isolated from desert soil in Egypt.</title>
        <authorList>
            <person name="Zhao J."/>
            <person name="Hu B."/>
            <person name="Geng S."/>
            <person name="Nie Y."/>
            <person name="Tang Y."/>
        </authorList>
    </citation>
    <scope>NUCLEOTIDE SEQUENCE [LARGE SCALE GENOMIC DNA]</scope>
    <source>
        <strain evidence="8 9">YIM 80766</strain>
    </source>
</reference>
<dbReference type="InterPro" id="IPR002792">
    <property type="entry name" value="TRAM_dom"/>
</dbReference>
<proteinExistence type="inferred from homology"/>
<keyword evidence="1 4" id="KW-0489">Methyltransferase</keyword>
<dbReference type="Proteomes" id="UP000244928">
    <property type="component" value="Chromosome"/>
</dbReference>
<dbReference type="PANTHER" id="PTHR11061">
    <property type="entry name" value="RNA M5U METHYLTRANSFERASE"/>
    <property type="match status" value="1"/>
</dbReference>
<feature type="binding site" evidence="4">
    <location>
        <position position="319"/>
    </location>
    <ligand>
        <name>S-adenosyl-L-methionine</name>
        <dbReference type="ChEBI" id="CHEBI:59789"/>
    </ligand>
</feature>
<dbReference type="GO" id="GO:0070475">
    <property type="term" value="P:rRNA base methylation"/>
    <property type="evidence" value="ECO:0007669"/>
    <property type="project" value="TreeGrafter"/>
</dbReference>
<keyword evidence="3 4" id="KW-0949">S-adenosyl-L-methionine</keyword>
<evidence type="ECO:0000259" key="7">
    <source>
        <dbReference type="Pfam" id="PF01938"/>
    </source>
</evidence>
<dbReference type="InterPro" id="IPR029063">
    <property type="entry name" value="SAM-dependent_MTases_sf"/>
</dbReference>
<dbReference type="RefSeq" id="WP_108847451.1">
    <property type="nucleotide sequence ID" value="NZ_CP015449.1"/>
</dbReference>
<organism evidence="8 9">
    <name type="scientific">Dietzia lutea</name>
    <dbReference type="NCBI Taxonomy" id="546160"/>
    <lineage>
        <taxon>Bacteria</taxon>
        <taxon>Bacillati</taxon>
        <taxon>Actinomycetota</taxon>
        <taxon>Actinomycetes</taxon>
        <taxon>Mycobacteriales</taxon>
        <taxon>Dietziaceae</taxon>
        <taxon>Dietzia</taxon>
    </lineage>
</organism>
<sequence>MTHEHTTDWTGRVLRLEVVGPAHGGEFVARHEGRVVFCRGGITGETVDVLIEDDPGRAFCRGTVQSVIVASPHRVEPACPAAAAGAGCCDWSHIEPAAARGFAGRILAEQAARIGRIDSHADAVPVEVPAGDAATTGWRTVARWVTGPDGRPGVRRARSRDLVTEPCVQPDPRILDVVTAADVGPGRELLGLLGDDGTVHVAHRPAVRDAPRGQGSRARRSAATRARARHSRAAGWEFVTGGPDVVRRVGEREWRLPPEAFWQAHRSAATHYASAVRTVVAQSPGLPDEPVVWDLYGGAGLFAAAVREAVPGARVTVVESSSASLGAVSTTPGSGDPGTASALGPGVHTVRSRVETFLEDLAADAEADPAPDVVVLDPPRGGAGIPVMQRLAELTRSRIVHVGCDAASLARDVGALVAAGWTLTDLRGVAAFPGTHHVEGIAVLDAPGGR</sequence>
<evidence type="ECO:0000313" key="8">
    <source>
        <dbReference type="EMBL" id="AWH92204.1"/>
    </source>
</evidence>
<evidence type="ECO:0000256" key="4">
    <source>
        <dbReference type="PROSITE-ProRule" id="PRU01024"/>
    </source>
</evidence>
<protein>
    <submittedName>
        <fullName evidence="8">RNA methyltransferase</fullName>
    </submittedName>
</protein>
<evidence type="ECO:0000256" key="6">
    <source>
        <dbReference type="SAM" id="MobiDB-lite"/>
    </source>
</evidence>
<dbReference type="GO" id="GO:0070041">
    <property type="term" value="F:rRNA (uridine-C5-)-methyltransferase activity"/>
    <property type="evidence" value="ECO:0007669"/>
    <property type="project" value="TreeGrafter"/>
</dbReference>
<feature type="binding site" evidence="4">
    <location>
        <position position="263"/>
    </location>
    <ligand>
        <name>S-adenosyl-L-methionine</name>
        <dbReference type="ChEBI" id="CHEBI:59789"/>
    </ligand>
</feature>
<name>A0A2S1R7H7_9ACTN</name>
<accession>A0A2S1R7H7</accession>
<evidence type="ECO:0000256" key="3">
    <source>
        <dbReference type="ARBA" id="ARBA00022691"/>
    </source>
</evidence>
<feature type="binding site" evidence="4">
    <location>
        <position position="377"/>
    </location>
    <ligand>
        <name>S-adenosyl-L-methionine</name>
        <dbReference type="ChEBI" id="CHEBI:59789"/>
    </ligand>
</feature>
<dbReference type="InterPro" id="IPR012340">
    <property type="entry name" value="NA-bd_OB-fold"/>
</dbReference>
<feature type="binding site" evidence="4">
    <location>
        <position position="296"/>
    </location>
    <ligand>
        <name>S-adenosyl-L-methionine</name>
        <dbReference type="ChEBI" id="CHEBI:59789"/>
    </ligand>
</feature>
<keyword evidence="2 4" id="KW-0808">Transferase</keyword>
<dbReference type="InterPro" id="IPR030390">
    <property type="entry name" value="MeTrfase_TrmA_AS"/>
</dbReference>
<evidence type="ECO:0000256" key="1">
    <source>
        <dbReference type="ARBA" id="ARBA00022603"/>
    </source>
</evidence>